<dbReference type="EMBL" id="CANHGI010000002">
    <property type="protein sequence ID" value="CAI5442184.1"/>
    <property type="molecule type" value="Genomic_DNA"/>
</dbReference>
<evidence type="ECO:0008006" key="4">
    <source>
        <dbReference type="Google" id="ProtNLM"/>
    </source>
</evidence>
<sequence length="121" mass="13989">MKCLILVLLSIVALTNARNFKVHSRAQTLAETIVNNLGRAIELKDTTRIASQIHHDFHFEENFKYQLNVFDAVRVGQKSVKYIVEWIFDQHHSAYEFVATKHHNGYVLEHGKRTDCVLKGL</sequence>
<proteinExistence type="predicted"/>
<feature type="signal peptide" evidence="1">
    <location>
        <begin position="1"/>
        <end position="17"/>
    </location>
</feature>
<keyword evidence="3" id="KW-1185">Reference proteome</keyword>
<evidence type="ECO:0000313" key="3">
    <source>
        <dbReference type="Proteomes" id="UP001152747"/>
    </source>
</evidence>
<name>A0A9P1IBL1_9PELO</name>
<dbReference type="Proteomes" id="UP001152747">
    <property type="component" value="Unassembled WGS sequence"/>
</dbReference>
<accession>A0A9P1IBL1</accession>
<feature type="chain" id="PRO_5040185584" description="Cystatin domain-containing protein" evidence="1">
    <location>
        <begin position="18"/>
        <end position="121"/>
    </location>
</feature>
<dbReference type="AlphaFoldDB" id="A0A9P1IBL1"/>
<organism evidence="2 3">
    <name type="scientific">Caenorhabditis angaria</name>
    <dbReference type="NCBI Taxonomy" id="860376"/>
    <lineage>
        <taxon>Eukaryota</taxon>
        <taxon>Metazoa</taxon>
        <taxon>Ecdysozoa</taxon>
        <taxon>Nematoda</taxon>
        <taxon>Chromadorea</taxon>
        <taxon>Rhabditida</taxon>
        <taxon>Rhabditina</taxon>
        <taxon>Rhabditomorpha</taxon>
        <taxon>Rhabditoidea</taxon>
        <taxon>Rhabditidae</taxon>
        <taxon>Peloderinae</taxon>
        <taxon>Caenorhabditis</taxon>
    </lineage>
</organism>
<evidence type="ECO:0000313" key="2">
    <source>
        <dbReference type="EMBL" id="CAI5442184.1"/>
    </source>
</evidence>
<comment type="caution">
    <text evidence="2">The sequence shown here is derived from an EMBL/GenBank/DDBJ whole genome shotgun (WGS) entry which is preliminary data.</text>
</comment>
<reference evidence="2" key="1">
    <citation type="submission" date="2022-11" db="EMBL/GenBank/DDBJ databases">
        <authorList>
            <person name="Kikuchi T."/>
        </authorList>
    </citation>
    <scope>NUCLEOTIDE SEQUENCE</scope>
    <source>
        <strain evidence="2">PS1010</strain>
    </source>
</reference>
<evidence type="ECO:0000256" key="1">
    <source>
        <dbReference type="SAM" id="SignalP"/>
    </source>
</evidence>
<keyword evidence="1" id="KW-0732">Signal</keyword>
<protein>
    <recommendedName>
        <fullName evidence="4">Cystatin domain-containing protein</fullName>
    </recommendedName>
</protein>
<gene>
    <name evidence="2" type="ORF">CAMP_LOCUS4821</name>
</gene>